<proteinExistence type="predicted"/>
<feature type="region of interest" description="Disordered" evidence="1">
    <location>
        <begin position="97"/>
        <end position="116"/>
    </location>
</feature>
<keyword evidence="3" id="KW-1185">Reference proteome</keyword>
<evidence type="ECO:0000313" key="2">
    <source>
        <dbReference type="EMBL" id="MPR27121.1"/>
    </source>
</evidence>
<sequence length="397" mass="42462">MSKNTLSKQLARLTALQIKSQSSDKHATDAVRQAREDREAAATALDDWIVQVSRNCGLHQLAPEVIAAGLHYLAINGRDEETAARWIAESKGLGSRVDRSSVNEQQSPAVRRGNGQPEEAIYVQVRVGGNVGKHKRAMLEEYGLKWNGRMGLWRGNIAPDEVEALRSVFGDALIIPQADVGQTALPTSAQMGETEPAQDLPEVTMAPGLGGVKADQAGLTEHTAAPDGIHLSGYAEPNENHGAVTTKQTAPDTIRTLLDPRERSTEVISLNQDFHHVDTEAGRNTGSRPQGDGVERTIEQAGAGTFGHNEMPASQPAERATGRSSQEGLGEASGPANESQIASTINQGAHWQDGLPSIYRNVRESPSQTPIRGPLRPGGPMPGRFAGLQSPRDESNS</sequence>
<feature type="region of interest" description="Disordered" evidence="1">
    <location>
        <begin position="273"/>
        <end position="397"/>
    </location>
</feature>
<comment type="caution">
    <text evidence="2">The sequence shown here is derived from an EMBL/GenBank/DDBJ whole genome shotgun (WGS) entry which is preliminary data.</text>
</comment>
<protein>
    <submittedName>
        <fullName evidence="2">Uncharacterized protein</fullName>
    </submittedName>
</protein>
<organism evidence="2 3">
    <name type="scientific">Microvirga tunisiensis</name>
    <dbReference type="NCBI Taxonomy" id="2108360"/>
    <lineage>
        <taxon>Bacteria</taxon>
        <taxon>Pseudomonadati</taxon>
        <taxon>Pseudomonadota</taxon>
        <taxon>Alphaproteobacteria</taxon>
        <taxon>Hyphomicrobiales</taxon>
        <taxon>Methylobacteriaceae</taxon>
        <taxon>Microvirga</taxon>
    </lineage>
</organism>
<dbReference type="AlphaFoldDB" id="A0A5N7MJ87"/>
<feature type="compositionally biased region" description="Polar residues" evidence="1">
    <location>
        <begin position="336"/>
        <end position="349"/>
    </location>
</feature>
<reference evidence="2 3" key="1">
    <citation type="journal article" date="2019" name="Syst. Appl. Microbiol.">
        <title>Microvirga tunisiensis sp. nov., a root nodule symbiotic bacterium isolated from Lupinus micranthus and L. luteus grown in Northern Tunisia.</title>
        <authorList>
            <person name="Msaddak A."/>
            <person name="Rejili M."/>
            <person name="Duran D."/>
            <person name="Mars M."/>
            <person name="Palacios J.M."/>
            <person name="Ruiz-Argueso T."/>
            <person name="Rey L."/>
            <person name="Imperial J."/>
        </authorList>
    </citation>
    <scope>NUCLEOTIDE SEQUENCE [LARGE SCALE GENOMIC DNA]</scope>
    <source>
        <strain evidence="2 3">Lmie10</strain>
    </source>
</reference>
<gene>
    <name evidence="2" type="ORF">FS320_18340</name>
</gene>
<dbReference type="Proteomes" id="UP000403266">
    <property type="component" value="Unassembled WGS sequence"/>
</dbReference>
<dbReference type="RefSeq" id="WP_152713262.1">
    <property type="nucleotide sequence ID" value="NZ_VOSJ01000080.1"/>
</dbReference>
<evidence type="ECO:0000313" key="3">
    <source>
        <dbReference type="Proteomes" id="UP000403266"/>
    </source>
</evidence>
<evidence type="ECO:0000256" key="1">
    <source>
        <dbReference type="SAM" id="MobiDB-lite"/>
    </source>
</evidence>
<dbReference type="EMBL" id="VOSK01000073">
    <property type="protein sequence ID" value="MPR27121.1"/>
    <property type="molecule type" value="Genomic_DNA"/>
</dbReference>
<name>A0A5N7MJ87_9HYPH</name>
<accession>A0A5N7MJ87</accession>